<keyword evidence="2" id="KW-1185">Reference proteome</keyword>
<accession>A0ABN6QCU0</accession>
<dbReference type="Proteomes" id="UP001055453">
    <property type="component" value="Chromosome"/>
</dbReference>
<dbReference type="RefSeq" id="WP_410174652.1">
    <property type="nucleotide sequence ID" value="NZ_AP025732.1"/>
</dbReference>
<protein>
    <recommendedName>
        <fullName evidence="3">Transposase</fullName>
    </recommendedName>
</protein>
<evidence type="ECO:0008006" key="3">
    <source>
        <dbReference type="Google" id="ProtNLM"/>
    </source>
</evidence>
<proteinExistence type="predicted"/>
<evidence type="ECO:0000313" key="1">
    <source>
        <dbReference type="EMBL" id="BDI20081.1"/>
    </source>
</evidence>
<reference evidence="1" key="1">
    <citation type="submission" date="2022-04" db="EMBL/GenBank/DDBJ databases">
        <title>Complete genome sequence of a cyanobacterium, Nostoc sp. SO-36, isolated in Antarctica.</title>
        <authorList>
            <person name="Kanesaki Y."/>
            <person name="Effendi D."/>
            <person name="Sakamoto T."/>
            <person name="Ohtani S."/>
            <person name="Awai K."/>
        </authorList>
    </citation>
    <scope>NUCLEOTIDE SEQUENCE</scope>
    <source>
        <strain evidence="1">SO-36</strain>
    </source>
</reference>
<gene>
    <name evidence="1" type="ORF">ANSO36C_58830</name>
</gene>
<dbReference type="Gene3D" id="3.30.70.1290">
    <property type="entry name" value="Transposase IS200-like"/>
    <property type="match status" value="1"/>
</dbReference>
<dbReference type="EMBL" id="AP025732">
    <property type="protein sequence ID" value="BDI20081.1"/>
    <property type="molecule type" value="Genomic_DNA"/>
</dbReference>
<name>A0ABN6QCU0_NOSCO</name>
<organism evidence="1 2">
    <name type="scientific">Nostoc cf. commune SO-36</name>
    <dbReference type="NCBI Taxonomy" id="449208"/>
    <lineage>
        <taxon>Bacteria</taxon>
        <taxon>Bacillati</taxon>
        <taxon>Cyanobacteriota</taxon>
        <taxon>Cyanophyceae</taxon>
        <taxon>Nostocales</taxon>
        <taxon>Nostocaceae</taxon>
        <taxon>Nostoc</taxon>
    </lineage>
</organism>
<sequence>MPYDPQKHHRHSIRLKGYDYTQDGAYFITICTKERQCLFGNVVNGEMQLNSLGYQSRIQESGARMG</sequence>
<evidence type="ECO:0000313" key="2">
    <source>
        <dbReference type="Proteomes" id="UP001055453"/>
    </source>
</evidence>
<dbReference type="InterPro" id="IPR036515">
    <property type="entry name" value="Transposase_17_sf"/>
</dbReference>